<comment type="caution">
    <text evidence="2">The sequence shown here is derived from an EMBL/GenBank/DDBJ whole genome shotgun (WGS) entry which is preliminary data.</text>
</comment>
<sequence length="121" mass="13764">MEAIHQHHYTSLIRANSSSTPQTSVKSSHPPPSLHPLVHFTHKHINVLKSKQLTDFPTPKCLVPTPAPPSPPRPSHHRQSLQASCGIERHRRSNFQNTHLTSEPSFDVEIQAYFTFYTLRT</sequence>
<keyword evidence="3" id="KW-1185">Reference proteome</keyword>
<feature type="region of interest" description="Disordered" evidence="1">
    <location>
        <begin position="58"/>
        <end position="83"/>
    </location>
</feature>
<proteinExistence type="predicted"/>
<dbReference type="Proteomes" id="UP000324222">
    <property type="component" value="Unassembled WGS sequence"/>
</dbReference>
<organism evidence="2 3">
    <name type="scientific">Portunus trituberculatus</name>
    <name type="common">Swimming crab</name>
    <name type="synonym">Neptunus trituberculatus</name>
    <dbReference type="NCBI Taxonomy" id="210409"/>
    <lineage>
        <taxon>Eukaryota</taxon>
        <taxon>Metazoa</taxon>
        <taxon>Ecdysozoa</taxon>
        <taxon>Arthropoda</taxon>
        <taxon>Crustacea</taxon>
        <taxon>Multicrustacea</taxon>
        <taxon>Malacostraca</taxon>
        <taxon>Eumalacostraca</taxon>
        <taxon>Eucarida</taxon>
        <taxon>Decapoda</taxon>
        <taxon>Pleocyemata</taxon>
        <taxon>Brachyura</taxon>
        <taxon>Eubrachyura</taxon>
        <taxon>Portunoidea</taxon>
        <taxon>Portunidae</taxon>
        <taxon>Portuninae</taxon>
        <taxon>Portunus</taxon>
    </lineage>
</organism>
<gene>
    <name evidence="2" type="ORF">E2C01_002443</name>
</gene>
<evidence type="ECO:0000313" key="3">
    <source>
        <dbReference type="Proteomes" id="UP000324222"/>
    </source>
</evidence>
<protein>
    <submittedName>
        <fullName evidence="2">Uncharacterized protein</fullName>
    </submittedName>
</protein>
<name>A0A5B7CKK8_PORTR</name>
<evidence type="ECO:0000313" key="2">
    <source>
        <dbReference type="EMBL" id="MPC09825.1"/>
    </source>
</evidence>
<reference evidence="2 3" key="1">
    <citation type="submission" date="2019-05" db="EMBL/GenBank/DDBJ databases">
        <title>Another draft genome of Portunus trituberculatus and its Hox gene families provides insights of decapod evolution.</title>
        <authorList>
            <person name="Jeong J.-H."/>
            <person name="Song I."/>
            <person name="Kim S."/>
            <person name="Choi T."/>
            <person name="Kim D."/>
            <person name="Ryu S."/>
            <person name="Kim W."/>
        </authorList>
    </citation>
    <scope>NUCLEOTIDE SEQUENCE [LARGE SCALE GENOMIC DNA]</scope>
    <source>
        <tissue evidence="2">Muscle</tissue>
    </source>
</reference>
<dbReference type="EMBL" id="VSRR010000088">
    <property type="protein sequence ID" value="MPC09825.1"/>
    <property type="molecule type" value="Genomic_DNA"/>
</dbReference>
<dbReference type="AlphaFoldDB" id="A0A5B7CKK8"/>
<accession>A0A5B7CKK8</accession>
<feature type="region of interest" description="Disordered" evidence="1">
    <location>
        <begin position="1"/>
        <end position="37"/>
    </location>
</feature>
<evidence type="ECO:0000256" key="1">
    <source>
        <dbReference type="SAM" id="MobiDB-lite"/>
    </source>
</evidence>
<feature type="compositionally biased region" description="Low complexity" evidence="1">
    <location>
        <begin position="17"/>
        <end position="28"/>
    </location>
</feature>